<evidence type="ECO:0000259" key="9">
    <source>
        <dbReference type="PROSITE" id="PS50113"/>
    </source>
</evidence>
<evidence type="ECO:0000256" key="6">
    <source>
        <dbReference type="SAM" id="Coils"/>
    </source>
</evidence>
<dbReference type="PANTHER" id="PTHR43304:SF1">
    <property type="entry name" value="PAC DOMAIN-CONTAINING PROTEIN"/>
    <property type="match status" value="1"/>
</dbReference>
<keyword evidence="3" id="KW-0597">Phosphoprotein</keyword>
<dbReference type="InterPro" id="IPR035965">
    <property type="entry name" value="PAS-like_dom_sf"/>
</dbReference>
<keyword evidence="7" id="KW-0472">Membrane</keyword>
<dbReference type="InterPro" id="IPR013655">
    <property type="entry name" value="PAS_fold_3"/>
</dbReference>
<dbReference type="CDD" id="cd00130">
    <property type="entry name" value="PAS"/>
    <property type="match status" value="4"/>
</dbReference>
<feature type="transmembrane region" description="Helical" evidence="7">
    <location>
        <begin position="234"/>
        <end position="252"/>
    </location>
</feature>
<evidence type="ECO:0000256" key="3">
    <source>
        <dbReference type="ARBA" id="ARBA00022553"/>
    </source>
</evidence>
<accession>A0A090AJQ2</accession>
<feature type="transmembrane region" description="Helical" evidence="7">
    <location>
        <begin position="46"/>
        <end position="69"/>
    </location>
</feature>
<feature type="transmembrane region" description="Helical" evidence="7">
    <location>
        <begin position="81"/>
        <end position="101"/>
    </location>
</feature>
<evidence type="ECO:0000256" key="7">
    <source>
        <dbReference type="SAM" id="Phobius"/>
    </source>
</evidence>
<dbReference type="Gene3D" id="3.30.450.20">
    <property type="entry name" value="PAS domain"/>
    <property type="match status" value="4"/>
</dbReference>
<feature type="domain" description="PAS" evidence="8">
    <location>
        <begin position="688"/>
        <end position="731"/>
    </location>
</feature>
<dbReference type="InterPro" id="IPR000700">
    <property type="entry name" value="PAS-assoc_C"/>
</dbReference>
<feature type="domain" description="PAS" evidence="8">
    <location>
        <begin position="430"/>
        <end position="474"/>
    </location>
</feature>
<reference evidence="10" key="1">
    <citation type="journal article" date="2014" name="ISME J.">
        <title>Ecophysiology of Thioploca ingrica as revealed by the complete genome sequence supplemented with proteomic evidence.</title>
        <authorList>
            <person name="Kojima H."/>
            <person name="Ogura Y."/>
            <person name="Yamamoto N."/>
            <person name="Togashi T."/>
            <person name="Mori H."/>
            <person name="Watanabe T."/>
            <person name="Nemoto F."/>
            <person name="Kurokawa K."/>
            <person name="Hayashi T."/>
            <person name="Fukui M."/>
        </authorList>
    </citation>
    <scope>NUCLEOTIDE SEQUENCE [LARGE SCALE GENOMIC DNA]</scope>
</reference>
<feature type="transmembrane region" description="Helical" evidence="7">
    <location>
        <begin position="12"/>
        <end position="34"/>
    </location>
</feature>
<organism evidence="10 11">
    <name type="scientific">Thioploca ingrica</name>
    <dbReference type="NCBI Taxonomy" id="40754"/>
    <lineage>
        <taxon>Bacteria</taxon>
        <taxon>Pseudomonadati</taxon>
        <taxon>Pseudomonadota</taxon>
        <taxon>Gammaproteobacteria</taxon>
        <taxon>Thiotrichales</taxon>
        <taxon>Thiotrichaceae</taxon>
        <taxon>Thioploca</taxon>
    </lineage>
</organism>
<proteinExistence type="predicted"/>
<feature type="domain" description="PAC" evidence="9">
    <location>
        <begin position="635"/>
        <end position="687"/>
    </location>
</feature>
<evidence type="ECO:0000313" key="11">
    <source>
        <dbReference type="Proteomes" id="UP000031623"/>
    </source>
</evidence>
<dbReference type="PANTHER" id="PTHR43304">
    <property type="entry name" value="PHYTOCHROME-LIKE PROTEIN CPH1"/>
    <property type="match status" value="1"/>
</dbReference>
<feature type="coiled-coil region" evidence="6">
    <location>
        <begin position="396"/>
        <end position="433"/>
    </location>
</feature>
<evidence type="ECO:0000256" key="4">
    <source>
        <dbReference type="ARBA" id="ARBA00022679"/>
    </source>
</evidence>
<dbReference type="NCBIfam" id="TIGR00229">
    <property type="entry name" value="sensory_box"/>
    <property type="match status" value="4"/>
</dbReference>
<sequence>MLQDDQYSESQMFLTGTSLLVVVTVLLLLISLIIQHFLPMWQWDQILLHASLQIVGAFMAISLTLLLWVLKKLKSIDSTQLWIGCALLGMGLLDGLHALVLMGDSLVLLQSITTSIVGVWFGLVWLPNRFRYYFCQNKIAFIIVILLSITLGILSLAFSTQMPWIEETETHWYIIPLNTIGGIGFFLAAWYFFRTPFSSDFGHLLFSSHCFLLGLATVLFQLAHEWNAWDATWVFWHLLRLAAFFLLSYYLFSLLNQAVRQLWVNQEHLRLIMEVAPVGIFYVDMQGYDSSINKKGVEITGLAAEEAVGKGWIKAVHPDDRKQVLSQWQEAINHNQIFKSQHRFKHPNGTVIWVTAQAVAERTADDEIMGYVGTLTDISETKQTEAQLTRYRNHLEEMVVQRANQLTQANQQLQQKMEERQQIEIALRESEARFASILNIAPEAIITVDQLQQIILFNQGAERLFGYTSKQIMGMPLDTLVPSRLQAKHHQYFTEFTHEPVTVRHLDESLGIFGQRQDGSEFPIEGSVSKLDQQKGTLFIVILRDAAKRWQSEQVLRENEEFYLLMMGGGKVGIWDWHINHDRLYISPHFKTLLGLNEPAANLQMADWFKHVYPEDLDRLKAAIEQYLQGVIPRYEIEYRVQDPTGHIHWILMRGHSLRDQNDKPYRFTGTSTDITELKQIATTLQETEQKYHLLLNSAKEAILILDNQGNVLEANTIAEILFGYQREELLQSNISLLYAASQNACLQDSFTTGTCNLYEAPILTKSGQTILVDIYGSVIECGEQKRLLTIIRDIRSRQQAQMALEERRILLTHQLEQQTIPNY</sequence>
<comment type="catalytic activity">
    <reaction evidence="1">
        <text>ATP + protein L-histidine = ADP + protein N-phospho-L-histidine.</text>
        <dbReference type="EC" id="2.7.13.3"/>
    </reaction>
</comment>
<keyword evidence="4" id="KW-0808">Transferase</keyword>
<feature type="transmembrane region" description="Helical" evidence="7">
    <location>
        <begin position="107"/>
        <end position="127"/>
    </location>
</feature>
<keyword evidence="11" id="KW-1185">Reference proteome</keyword>
<evidence type="ECO:0000256" key="1">
    <source>
        <dbReference type="ARBA" id="ARBA00000085"/>
    </source>
</evidence>
<keyword evidence="5 10" id="KW-0418">Kinase</keyword>
<dbReference type="Pfam" id="PF08447">
    <property type="entry name" value="PAS_3"/>
    <property type="match status" value="2"/>
</dbReference>
<dbReference type="HOGENOM" id="CLU_343533_0_0_6"/>
<dbReference type="EMBL" id="AP014633">
    <property type="protein sequence ID" value="BAP57714.1"/>
    <property type="molecule type" value="Genomic_DNA"/>
</dbReference>
<keyword evidence="6" id="KW-0175">Coiled coil</keyword>
<dbReference type="SMART" id="SM00086">
    <property type="entry name" value="PAC"/>
    <property type="match status" value="4"/>
</dbReference>
<feature type="transmembrane region" description="Helical" evidence="7">
    <location>
        <begin position="139"/>
        <end position="158"/>
    </location>
</feature>
<dbReference type="SMART" id="SM00091">
    <property type="entry name" value="PAS"/>
    <property type="match status" value="4"/>
</dbReference>
<dbReference type="InterPro" id="IPR001610">
    <property type="entry name" value="PAC"/>
</dbReference>
<dbReference type="PROSITE" id="PS50112">
    <property type="entry name" value="PAS"/>
    <property type="match status" value="3"/>
</dbReference>
<protein>
    <recommendedName>
        <fullName evidence="2">histidine kinase</fullName>
        <ecNumber evidence="2">2.7.13.3</ecNumber>
    </recommendedName>
</protein>
<dbReference type="InterPro" id="IPR052162">
    <property type="entry name" value="Sensor_kinase/Photoreceptor"/>
</dbReference>
<dbReference type="KEGG" id="tig:THII_3417"/>
<feature type="transmembrane region" description="Helical" evidence="7">
    <location>
        <begin position="170"/>
        <end position="192"/>
    </location>
</feature>
<dbReference type="PROSITE" id="PS50113">
    <property type="entry name" value="PAC"/>
    <property type="match status" value="2"/>
</dbReference>
<keyword evidence="7" id="KW-1133">Transmembrane helix</keyword>
<evidence type="ECO:0000313" key="10">
    <source>
        <dbReference type="EMBL" id="BAP57714.1"/>
    </source>
</evidence>
<evidence type="ECO:0000259" key="8">
    <source>
        <dbReference type="PROSITE" id="PS50112"/>
    </source>
</evidence>
<feature type="domain" description="PAC" evidence="9">
    <location>
        <begin position="338"/>
        <end position="390"/>
    </location>
</feature>
<keyword evidence="7" id="KW-0812">Transmembrane</keyword>
<feature type="domain" description="PAS" evidence="8">
    <location>
        <begin position="265"/>
        <end position="335"/>
    </location>
</feature>
<dbReference type="InterPro" id="IPR000014">
    <property type="entry name" value="PAS"/>
</dbReference>
<dbReference type="STRING" id="40754.THII_3417"/>
<dbReference type="Pfam" id="PF13426">
    <property type="entry name" value="PAS_9"/>
    <property type="match status" value="2"/>
</dbReference>
<dbReference type="OrthoDB" id="9806130at2"/>
<gene>
    <name evidence="10" type="ORF">THII_3417</name>
</gene>
<dbReference type="EC" id="2.7.13.3" evidence="2"/>
<feature type="transmembrane region" description="Helical" evidence="7">
    <location>
        <begin position="204"/>
        <end position="222"/>
    </location>
</feature>
<evidence type="ECO:0000256" key="2">
    <source>
        <dbReference type="ARBA" id="ARBA00012438"/>
    </source>
</evidence>
<evidence type="ECO:0000256" key="5">
    <source>
        <dbReference type="ARBA" id="ARBA00022777"/>
    </source>
</evidence>
<name>A0A090AJQ2_9GAMM</name>
<dbReference type="AlphaFoldDB" id="A0A090AJQ2"/>
<dbReference type="SUPFAM" id="SSF55785">
    <property type="entry name" value="PYP-like sensor domain (PAS domain)"/>
    <property type="match status" value="4"/>
</dbReference>
<dbReference type="Proteomes" id="UP000031623">
    <property type="component" value="Chromosome"/>
</dbReference>
<dbReference type="GO" id="GO:0004673">
    <property type="term" value="F:protein histidine kinase activity"/>
    <property type="evidence" value="ECO:0007669"/>
    <property type="project" value="UniProtKB-EC"/>
</dbReference>